<evidence type="ECO:0000313" key="1">
    <source>
        <dbReference type="EMBL" id="GAG76841.1"/>
    </source>
</evidence>
<protein>
    <submittedName>
        <fullName evidence="1">Uncharacterized protein</fullName>
    </submittedName>
</protein>
<name>X1BXF2_9ZZZZ</name>
<dbReference type="AlphaFoldDB" id="X1BXF2"/>
<comment type="caution">
    <text evidence="1">The sequence shown here is derived from an EMBL/GenBank/DDBJ whole genome shotgun (WGS) entry which is preliminary data.</text>
</comment>
<dbReference type="EMBL" id="BART01012090">
    <property type="protein sequence ID" value="GAG76841.1"/>
    <property type="molecule type" value="Genomic_DNA"/>
</dbReference>
<reference evidence="1" key="1">
    <citation type="journal article" date="2014" name="Front. Microbiol.">
        <title>High frequency of phylogenetically diverse reductive dehalogenase-homologous genes in deep subseafloor sedimentary metagenomes.</title>
        <authorList>
            <person name="Kawai M."/>
            <person name="Futagami T."/>
            <person name="Toyoda A."/>
            <person name="Takaki Y."/>
            <person name="Nishi S."/>
            <person name="Hori S."/>
            <person name="Arai W."/>
            <person name="Tsubouchi T."/>
            <person name="Morono Y."/>
            <person name="Uchiyama I."/>
            <person name="Ito T."/>
            <person name="Fujiyama A."/>
            <person name="Inagaki F."/>
            <person name="Takami H."/>
        </authorList>
    </citation>
    <scope>NUCLEOTIDE SEQUENCE</scope>
    <source>
        <strain evidence="1">Expedition CK06-06</strain>
    </source>
</reference>
<proteinExistence type="predicted"/>
<sequence>MYLSQYQMVATKRPELYETGRLINRIGNTYQGIVGSQTLSRVSSTYNISMKTHIEYTPEMLKFFKDFIDAQKLYPEIFDIYSDERTPYNSGDNINNSRWIHMNRYNNASMSLADPPGADYQLGWGGYINPTWNAANTKQLSSLLVPIFHDPKQAETYYAEPDEKLFEYTYGCFGRTSD</sequence>
<organism evidence="1">
    <name type="scientific">marine sediment metagenome</name>
    <dbReference type="NCBI Taxonomy" id="412755"/>
    <lineage>
        <taxon>unclassified sequences</taxon>
        <taxon>metagenomes</taxon>
        <taxon>ecological metagenomes</taxon>
    </lineage>
</organism>
<feature type="non-terminal residue" evidence="1">
    <location>
        <position position="178"/>
    </location>
</feature>
<gene>
    <name evidence="1" type="ORF">S01H4_25416</name>
</gene>
<accession>X1BXF2</accession>